<feature type="chain" id="PRO_5036949826" evidence="2">
    <location>
        <begin position="27"/>
        <end position="258"/>
    </location>
</feature>
<dbReference type="Proteomes" id="UP000712713">
    <property type="component" value="Unassembled WGS sequence"/>
</dbReference>
<keyword evidence="2" id="KW-0732">Signal</keyword>
<protein>
    <submittedName>
        <fullName evidence="3">Uncharacterized protein</fullName>
    </submittedName>
</protein>
<evidence type="ECO:0000256" key="1">
    <source>
        <dbReference type="SAM" id="MobiDB-lite"/>
    </source>
</evidence>
<feature type="region of interest" description="Disordered" evidence="1">
    <location>
        <begin position="31"/>
        <end position="132"/>
    </location>
</feature>
<feature type="compositionally biased region" description="Low complexity" evidence="1">
    <location>
        <begin position="42"/>
        <end position="51"/>
    </location>
</feature>
<evidence type="ECO:0000256" key="2">
    <source>
        <dbReference type="SAM" id="SignalP"/>
    </source>
</evidence>
<gene>
    <name evidence="3" type="ORF">K8V15_06810</name>
</gene>
<reference evidence="3" key="1">
    <citation type="journal article" date="2021" name="PeerJ">
        <title>Extensive microbial diversity within the chicken gut microbiome revealed by metagenomics and culture.</title>
        <authorList>
            <person name="Gilroy R."/>
            <person name="Ravi A."/>
            <person name="Getino M."/>
            <person name="Pursley I."/>
            <person name="Horton D.L."/>
            <person name="Alikhan N.F."/>
            <person name="Baker D."/>
            <person name="Gharbi K."/>
            <person name="Hall N."/>
            <person name="Watson M."/>
            <person name="Adriaenssens E.M."/>
            <person name="Foster-Nyarko E."/>
            <person name="Jarju S."/>
            <person name="Secka A."/>
            <person name="Antonio M."/>
            <person name="Oren A."/>
            <person name="Chaudhuri R.R."/>
            <person name="La Ragione R."/>
            <person name="Hildebrand F."/>
            <person name="Pallen M.J."/>
        </authorList>
    </citation>
    <scope>NUCLEOTIDE SEQUENCE</scope>
    <source>
        <strain evidence="3">ChiGjej3B3-7470</strain>
    </source>
</reference>
<reference evidence="3" key="2">
    <citation type="submission" date="2021-09" db="EMBL/GenBank/DDBJ databases">
        <authorList>
            <person name="Gilroy R."/>
        </authorList>
    </citation>
    <scope>NUCLEOTIDE SEQUENCE</scope>
    <source>
        <strain evidence="3">ChiGjej3B3-7470</strain>
    </source>
</reference>
<organism evidence="3 4">
    <name type="scientific">Tessaracoccus flavescens</name>
    <dbReference type="NCBI Taxonomy" id="399497"/>
    <lineage>
        <taxon>Bacteria</taxon>
        <taxon>Bacillati</taxon>
        <taxon>Actinomycetota</taxon>
        <taxon>Actinomycetes</taxon>
        <taxon>Propionibacteriales</taxon>
        <taxon>Propionibacteriaceae</taxon>
        <taxon>Tessaracoccus</taxon>
    </lineage>
</organism>
<dbReference type="AlphaFoldDB" id="A0A921END5"/>
<evidence type="ECO:0000313" key="3">
    <source>
        <dbReference type="EMBL" id="HJE51673.1"/>
    </source>
</evidence>
<dbReference type="EMBL" id="DYZF01000175">
    <property type="protein sequence ID" value="HJE51673.1"/>
    <property type="molecule type" value="Genomic_DNA"/>
</dbReference>
<accession>A0A921END5</accession>
<name>A0A921END5_9ACTN</name>
<proteinExistence type="predicted"/>
<comment type="caution">
    <text evidence="3">The sequence shown here is derived from an EMBL/GenBank/DDBJ whole genome shotgun (WGS) entry which is preliminary data.</text>
</comment>
<feature type="non-terminal residue" evidence="3">
    <location>
        <position position="258"/>
    </location>
</feature>
<evidence type="ECO:0000313" key="4">
    <source>
        <dbReference type="Proteomes" id="UP000712713"/>
    </source>
</evidence>
<sequence length="258" mass="25845">MKVLVRRLLTGVTITALVGLVGPAYAEELTQPTPSATAEAGPEQPSPSEVAPEAEETPQVTQAPTGEAAEPPSGGPAVEDPLEDDAPTTEGNGPADEAEPAGQTPVPSSPAPPTTSQSVNPAPVTPETPSDSRIVAPIEGRADALAAAISAPALTVTSSVSGDFLQAGVGNYVFSGTAAPGPVTILWRNLANANTAWQISRQTTADATGVFGVTAPIGPWAATIDWSAVSGTDAEAPRSNVVTTVVRPATSLKVSSSV</sequence>
<feature type="signal peptide" evidence="2">
    <location>
        <begin position="1"/>
        <end position="26"/>
    </location>
</feature>